<dbReference type="AlphaFoldDB" id="A0A6G0QVX7"/>
<proteinExistence type="predicted"/>
<feature type="repeat" description="WD" evidence="15">
    <location>
        <begin position="607"/>
        <end position="640"/>
    </location>
</feature>
<dbReference type="Pfam" id="PF00400">
    <property type="entry name" value="WD40"/>
    <property type="match status" value="8"/>
</dbReference>
<dbReference type="GO" id="GO:0016020">
    <property type="term" value="C:membrane"/>
    <property type="evidence" value="ECO:0007669"/>
    <property type="project" value="UniProtKB-SubCell"/>
</dbReference>
<name>A0A6G0QVX7_9STRA</name>
<feature type="transmembrane region" description="Helical" evidence="16">
    <location>
        <begin position="133"/>
        <end position="154"/>
    </location>
</feature>
<dbReference type="GO" id="GO:0070286">
    <property type="term" value="P:axonemal dynein complex assembly"/>
    <property type="evidence" value="ECO:0007669"/>
    <property type="project" value="UniProtKB-ARBA"/>
</dbReference>
<evidence type="ECO:0000256" key="16">
    <source>
        <dbReference type="SAM" id="Phobius"/>
    </source>
</evidence>
<dbReference type="InterPro" id="IPR003689">
    <property type="entry name" value="ZIP"/>
</dbReference>
<keyword evidence="10 16" id="KW-0472">Membrane</keyword>
<reference evidence="17 18" key="1">
    <citation type="submission" date="2018-09" db="EMBL/GenBank/DDBJ databases">
        <title>Genomic investigation of the strawberry pathogen Phytophthora fragariae indicates pathogenicity is determined by transcriptional variation in three key races.</title>
        <authorList>
            <person name="Adams T.M."/>
            <person name="Armitage A.D."/>
            <person name="Sobczyk M.K."/>
            <person name="Bates H.J."/>
            <person name="Dunwell J.M."/>
            <person name="Nellist C.F."/>
            <person name="Harrison R.J."/>
        </authorList>
    </citation>
    <scope>NUCLEOTIDE SEQUENCE [LARGE SCALE GENOMIC DNA]</scope>
    <source>
        <strain evidence="17 18">NOV-77</strain>
    </source>
</reference>
<keyword evidence="7" id="KW-0282">Flagellum</keyword>
<organism evidence="17 18">
    <name type="scientific">Phytophthora fragariae</name>
    <dbReference type="NCBI Taxonomy" id="53985"/>
    <lineage>
        <taxon>Eukaryota</taxon>
        <taxon>Sar</taxon>
        <taxon>Stramenopiles</taxon>
        <taxon>Oomycota</taxon>
        <taxon>Peronosporomycetes</taxon>
        <taxon>Peronosporales</taxon>
        <taxon>Peronosporaceae</taxon>
        <taxon>Phytophthora</taxon>
    </lineage>
</organism>
<keyword evidence="5 16" id="KW-0812">Transmembrane</keyword>
<protein>
    <recommendedName>
        <fullName evidence="14">Dynein assembly factor with WD repeat domains 1</fullName>
    </recommendedName>
</protein>
<dbReference type="PROSITE" id="PS50294">
    <property type="entry name" value="WD_REPEATS_REGION"/>
    <property type="match status" value="8"/>
</dbReference>
<dbReference type="InterPro" id="IPR015943">
    <property type="entry name" value="WD40/YVTN_repeat-like_dom_sf"/>
</dbReference>
<comment type="caution">
    <text evidence="17">The sequence shown here is derived from an EMBL/GenBank/DDBJ whole genome shotgun (WGS) entry which is preliminary data.</text>
</comment>
<comment type="subcellular location">
    <subcellularLocation>
        <location evidence="2">Cytoplasm</location>
        <location evidence="2">Cytoskeleton</location>
        <location evidence="2">Flagellum axoneme</location>
    </subcellularLocation>
    <subcellularLocation>
        <location evidence="13">Cytoplasm</location>
        <location evidence="13">Cytoskeleton</location>
        <location evidence="13">Flagellum basal body</location>
    </subcellularLocation>
    <subcellularLocation>
        <location evidence="1">Membrane</location>
        <topology evidence="1">Multi-pass membrane protein</topology>
    </subcellularLocation>
</comment>
<keyword evidence="9" id="KW-0969">Cilium</keyword>
<evidence type="ECO:0000256" key="10">
    <source>
        <dbReference type="ARBA" id="ARBA00023136"/>
    </source>
</evidence>
<feature type="repeat" description="WD" evidence="15">
    <location>
        <begin position="439"/>
        <end position="480"/>
    </location>
</feature>
<dbReference type="InterPro" id="IPR019775">
    <property type="entry name" value="WD40_repeat_CS"/>
</dbReference>
<feature type="repeat" description="WD" evidence="15">
    <location>
        <begin position="523"/>
        <end position="564"/>
    </location>
</feature>
<feature type="transmembrane region" description="Helical" evidence="16">
    <location>
        <begin position="196"/>
        <end position="217"/>
    </location>
</feature>
<evidence type="ECO:0000256" key="13">
    <source>
        <dbReference type="ARBA" id="ARBA00037841"/>
    </source>
</evidence>
<dbReference type="Proteomes" id="UP000486351">
    <property type="component" value="Unassembled WGS sequence"/>
</dbReference>
<keyword evidence="12" id="KW-0966">Cell projection</keyword>
<dbReference type="Gene3D" id="2.130.10.10">
    <property type="entry name" value="YVTN repeat-like/Quinoprotein amine dehydrogenase"/>
    <property type="match status" value="4"/>
</dbReference>
<keyword evidence="6" id="KW-0677">Repeat</keyword>
<dbReference type="EMBL" id="QXFY01001971">
    <property type="protein sequence ID" value="KAE9305591.1"/>
    <property type="molecule type" value="Genomic_DNA"/>
</dbReference>
<sequence length="640" mass="70605">MIVHKISPEHEMTEIENLEDVRESIRHFESSKMAANKTSTPGLESGPSTCIEPTTQYVKMDENAKRALQRMGVLSALAIGIHNLPEGIATYVGAIQNSSVGFSLAVGIGLHNIPEGIAVAAPIYFATGSRWRGIMWCAISAGAEPIGGLIAWLAIGDGMDPVSEGILFGIVCGIMVCICVKELIPTSYKFAKEKTYIVSIGMFIGMFIMVAVLRYSATLAFAAMKLKRFLLRYYPPGIILEYELRDGTREMKEIDLLHLTAESDIEVLVNQIVFEEPLISESRKPQLRRLIYKLIEKLEVNDSNDFYLFKILRAHILPLTNCAFNKSGDKFITGSYDRTCKVWDTQTGDELLTLEGHKNVVYAIAFNNPYGDKIITGSFDKTCKLWSAETGQLYHTFRGHSTEIVCLAFNPQGTVIGTGSMDNTAKLWDVETGQELHTLFGHTAEIVSLNFDTQGERIITGSFDHTVKVWDVRSGRCIHTLAGHHGEISSTQFNYTGELCISGSIDRTCKIWDVASGQNVQTLRGHNDEILDVSFNATGSKLVTASADGTSRIYNTMTGACQAILIGHEAEISKVCFNPQGSKVLTASSDKVARLWEVETGDCLQMLEGHTDEIFSCAFNYEGDTIITGSKDNTCRIWKC</sequence>
<feature type="transmembrane region" description="Helical" evidence="16">
    <location>
        <begin position="166"/>
        <end position="184"/>
    </location>
</feature>
<dbReference type="FunFam" id="2.130.10.10:FF:000250">
    <property type="entry name" value="Dynein assembly factor with WDR repeat domains 1"/>
    <property type="match status" value="1"/>
</dbReference>
<evidence type="ECO:0000256" key="4">
    <source>
        <dbReference type="ARBA" id="ARBA00022574"/>
    </source>
</evidence>
<keyword evidence="8 16" id="KW-1133">Transmembrane helix</keyword>
<evidence type="ECO:0000313" key="18">
    <source>
        <dbReference type="Proteomes" id="UP000486351"/>
    </source>
</evidence>
<evidence type="ECO:0000256" key="11">
    <source>
        <dbReference type="ARBA" id="ARBA00023212"/>
    </source>
</evidence>
<dbReference type="PANTHER" id="PTHR19848">
    <property type="entry name" value="WD40 REPEAT PROTEIN"/>
    <property type="match status" value="1"/>
</dbReference>
<evidence type="ECO:0000256" key="12">
    <source>
        <dbReference type="ARBA" id="ARBA00023273"/>
    </source>
</evidence>
<evidence type="ECO:0000256" key="14">
    <source>
        <dbReference type="ARBA" id="ARBA00069109"/>
    </source>
</evidence>
<feature type="repeat" description="WD" evidence="15">
    <location>
        <begin position="481"/>
        <end position="522"/>
    </location>
</feature>
<feature type="repeat" description="WD" evidence="15">
    <location>
        <begin position="312"/>
        <end position="353"/>
    </location>
</feature>
<gene>
    <name evidence="17" type="ORF">PF008_g21677</name>
</gene>
<evidence type="ECO:0000256" key="5">
    <source>
        <dbReference type="ARBA" id="ARBA00022692"/>
    </source>
</evidence>
<dbReference type="InterPro" id="IPR001680">
    <property type="entry name" value="WD40_rpt"/>
</dbReference>
<evidence type="ECO:0000256" key="9">
    <source>
        <dbReference type="ARBA" id="ARBA00023069"/>
    </source>
</evidence>
<evidence type="ECO:0000256" key="8">
    <source>
        <dbReference type="ARBA" id="ARBA00022989"/>
    </source>
</evidence>
<dbReference type="GO" id="GO:0046873">
    <property type="term" value="F:metal ion transmembrane transporter activity"/>
    <property type="evidence" value="ECO:0007669"/>
    <property type="project" value="InterPro"/>
</dbReference>
<dbReference type="Pfam" id="PF02535">
    <property type="entry name" value="Zip"/>
    <property type="match status" value="1"/>
</dbReference>
<dbReference type="InterPro" id="IPR036322">
    <property type="entry name" value="WD40_repeat_dom_sf"/>
</dbReference>
<dbReference type="PANTHER" id="PTHR19848:SF8">
    <property type="entry name" value="F-BOX AND WD REPEAT DOMAIN CONTAINING 7"/>
    <property type="match status" value="1"/>
</dbReference>
<feature type="repeat" description="WD" evidence="15">
    <location>
        <begin position="354"/>
        <end position="396"/>
    </location>
</feature>
<dbReference type="InterPro" id="IPR020472">
    <property type="entry name" value="WD40_PAC1"/>
</dbReference>
<dbReference type="SMART" id="SM00320">
    <property type="entry name" value="WD40"/>
    <property type="match status" value="8"/>
</dbReference>
<evidence type="ECO:0000256" key="3">
    <source>
        <dbReference type="ARBA" id="ARBA00022490"/>
    </source>
</evidence>
<keyword evidence="4 15" id="KW-0853">WD repeat</keyword>
<evidence type="ECO:0000256" key="15">
    <source>
        <dbReference type="PROSITE-ProRule" id="PRU00221"/>
    </source>
</evidence>
<keyword evidence="11" id="KW-0206">Cytoskeleton</keyword>
<evidence type="ECO:0000256" key="7">
    <source>
        <dbReference type="ARBA" id="ARBA00022846"/>
    </source>
</evidence>
<evidence type="ECO:0000313" key="17">
    <source>
        <dbReference type="EMBL" id="KAE9305591.1"/>
    </source>
</evidence>
<feature type="repeat" description="WD" evidence="15">
    <location>
        <begin position="565"/>
        <end position="606"/>
    </location>
</feature>
<evidence type="ECO:0000256" key="1">
    <source>
        <dbReference type="ARBA" id="ARBA00004141"/>
    </source>
</evidence>
<accession>A0A6G0QVX7</accession>
<evidence type="ECO:0000256" key="2">
    <source>
        <dbReference type="ARBA" id="ARBA00004611"/>
    </source>
</evidence>
<dbReference type="PRINTS" id="PR00320">
    <property type="entry name" value="GPROTEINBRPT"/>
</dbReference>
<dbReference type="SUPFAM" id="SSF50978">
    <property type="entry name" value="WD40 repeat-like"/>
    <property type="match status" value="1"/>
</dbReference>
<evidence type="ECO:0000256" key="6">
    <source>
        <dbReference type="ARBA" id="ARBA00022737"/>
    </source>
</evidence>
<feature type="repeat" description="WD" evidence="15">
    <location>
        <begin position="397"/>
        <end position="438"/>
    </location>
</feature>
<dbReference type="PROSITE" id="PS00678">
    <property type="entry name" value="WD_REPEATS_1"/>
    <property type="match status" value="4"/>
</dbReference>
<dbReference type="PROSITE" id="PS50082">
    <property type="entry name" value="WD_REPEATS_2"/>
    <property type="match status" value="8"/>
</dbReference>
<keyword evidence="3" id="KW-0963">Cytoplasm</keyword>
<dbReference type="CDD" id="cd00200">
    <property type="entry name" value="WD40"/>
    <property type="match status" value="1"/>
</dbReference>